<dbReference type="AlphaFoldDB" id="A0A1C3XJ43"/>
<feature type="transmembrane region" description="Helical" evidence="1">
    <location>
        <begin position="51"/>
        <end position="74"/>
    </location>
</feature>
<accession>A0A1C3XJ43</accession>
<dbReference type="EMBL" id="FMAE01000028">
    <property type="protein sequence ID" value="SCB52165.1"/>
    <property type="molecule type" value="Genomic_DNA"/>
</dbReference>
<proteinExistence type="predicted"/>
<keyword evidence="1" id="KW-0812">Transmembrane</keyword>
<evidence type="ECO:0000313" key="2">
    <source>
        <dbReference type="EMBL" id="SCB52165.1"/>
    </source>
</evidence>
<sequence>MSDRSHAKLGIFLFTGAQRNEMTHWRATKRPTIKHFGADRPSRRAQKRWNLWPLAALLINALLWAGIYFVIAAFF</sequence>
<organism evidence="2 3">
    <name type="scientific">Bradyrhizobium yuanmingense</name>
    <dbReference type="NCBI Taxonomy" id="108015"/>
    <lineage>
        <taxon>Bacteria</taxon>
        <taxon>Pseudomonadati</taxon>
        <taxon>Pseudomonadota</taxon>
        <taxon>Alphaproteobacteria</taxon>
        <taxon>Hyphomicrobiales</taxon>
        <taxon>Nitrobacteraceae</taxon>
        <taxon>Bradyrhizobium</taxon>
    </lineage>
</organism>
<keyword evidence="1" id="KW-1133">Transmembrane helix</keyword>
<gene>
    <name evidence="2" type="ORF">GA0061099_10285</name>
</gene>
<reference evidence="2 3" key="1">
    <citation type="submission" date="2016-08" db="EMBL/GenBank/DDBJ databases">
        <authorList>
            <person name="Seilhamer J.J."/>
        </authorList>
    </citation>
    <scope>NUCLEOTIDE SEQUENCE [LARGE SCALE GENOMIC DNA]</scope>
    <source>
        <strain evidence="2 3">CCBAU 10071</strain>
    </source>
</reference>
<protein>
    <submittedName>
        <fullName evidence="2">Uncharacterized protein</fullName>
    </submittedName>
</protein>
<dbReference type="Proteomes" id="UP000183174">
    <property type="component" value="Unassembled WGS sequence"/>
</dbReference>
<evidence type="ECO:0000256" key="1">
    <source>
        <dbReference type="SAM" id="Phobius"/>
    </source>
</evidence>
<evidence type="ECO:0000313" key="3">
    <source>
        <dbReference type="Proteomes" id="UP000183174"/>
    </source>
</evidence>
<keyword evidence="1" id="KW-0472">Membrane</keyword>
<name>A0A1C3XJ43_9BRAD</name>